<feature type="non-terminal residue" evidence="1">
    <location>
        <position position="1"/>
    </location>
</feature>
<comment type="caution">
    <text evidence="1">The sequence shown here is derived from an EMBL/GenBank/DDBJ whole genome shotgun (WGS) entry which is preliminary data.</text>
</comment>
<feature type="non-terminal residue" evidence="1">
    <location>
        <position position="94"/>
    </location>
</feature>
<evidence type="ECO:0000313" key="2">
    <source>
        <dbReference type="Proteomes" id="UP000789920"/>
    </source>
</evidence>
<evidence type="ECO:0000313" key="1">
    <source>
        <dbReference type="EMBL" id="CAG8729491.1"/>
    </source>
</evidence>
<reference evidence="1" key="1">
    <citation type="submission" date="2021-06" db="EMBL/GenBank/DDBJ databases">
        <authorList>
            <person name="Kallberg Y."/>
            <person name="Tangrot J."/>
            <person name="Rosling A."/>
        </authorList>
    </citation>
    <scope>NUCLEOTIDE SEQUENCE</scope>
    <source>
        <strain evidence="1">MA461A</strain>
    </source>
</reference>
<dbReference type="EMBL" id="CAJVQC010025299">
    <property type="protein sequence ID" value="CAG8729491.1"/>
    <property type="molecule type" value="Genomic_DNA"/>
</dbReference>
<organism evidence="1 2">
    <name type="scientific">Racocetra persica</name>
    <dbReference type="NCBI Taxonomy" id="160502"/>
    <lineage>
        <taxon>Eukaryota</taxon>
        <taxon>Fungi</taxon>
        <taxon>Fungi incertae sedis</taxon>
        <taxon>Mucoromycota</taxon>
        <taxon>Glomeromycotina</taxon>
        <taxon>Glomeromycetes</taxon>
        <taxon>Diversisporales</taxon>
        <taxon>Gigasporaceae</taxon>
        <taxon>Racocetra</taxon>
    </lineage>
</organism>
<accession>A0ACA9Q0H9</accession>
<proteinExistence type="predicted"/>
<sequence>QFDSGGSCYQNENHLENEDLSSEQSCNFNATSDQDCIWQNVNSFLKYLNAETNAEARELIDEPDETKLDEVDDGQLEIDRGLELDLQNKISEIN</sequence>
<keyword evidence="2" id="KW-1185">Reference proteome</keyword>
<protein>
    <submittedName>
        <fullName evidence="1">14110_t:CDS:1</fullName>
    </submittedName>
</protein>
<name>A0ACA9Q0H9_9GLOM</name>
<gene>
    <name evidence="1" type="ORF">RPERSI_LOCUS12011</name>
</gene>
<dbReference type="Proteomes" id="UP000789920">
    <property type="component" value="Unassembled WGS sequence"/>
</dbReference>